<dbReference type="AlphaFoldDB" id="A0A0A9FZI2"/>
<reference evidence="1" key="2">
    <citation type="journal article" date="2015" name="Data Brief">
        <title>Shoot transcriptome of the giant reed, Arundo donax.</title>
        <authorList>
            <person name="Barrero R.A."/>
            <person name="Guerrero F.D."/>
            <person name="Moolhuijzen P."/>
            <person name="Goolsby J.A."/>
            <person name="Tidwell J."/>
            <person name="Bellgard S.E."/>
            <person name="Bellgard M.I."/>
        </authorList>
    </citation>
    <scope>NUCLEOTIDE SEQUENCE</scope>
    <source>
        <tissue evidence="1">Shoot tissue taken approximately 20 cm above the soil surface</tissue>
    </source>
</reference>
<protein>
    <submittedName>
        <fullName evidence="1">Uncharacterized protein</fullName>
    </submittedName>
</protein>
<organism evidence="1">
    <name type="scientific">Arundo donax</name>
    <name type="common">Giant reed</name>
    <name type="synonym">Donax arundinaceus</name>
    <dbReference type="NCBI Taxonomy" id="35708"/>
    <lineage>
        <taxon>Eukaryota</taxon>
        <taxon>Viridiplantae</taxon>
        <taxon>Streptophyta</taxon>
        <taxon>Embryophyta</taxon>
        <taxon>Tracheophyta</taxon>
        <taxon>Spermatophyta</taxon>
        <taxon>Magnoliopsida</taxon>
        <taxon>Liliopsida</taxon>
        <taxon>Poales</taxon>
        <taxon>Poaceae</taxon>
        <taxon>PACMAD clade</taxon>
        <taxon>Arundinoideae</taxon>
        <taxon>Arundineae</taxon>
        <taxon>Arundo</taxon>
    </lineage>
</organism>
<accession>A0A0A9FZI2</accession>
<proteinExistence type="predicted"/>
<evidence type="ECO:0000313" key="1">
    <source>
        <dbReference type="EMBL" id="JAE15706.1"/>
    </source>
</evidence>
<dbReference type="EMBL" id="GBRH01182190">
    <property type="protein sequence ID" value="JAE15706.1"/>
    <property type="molecule type" value="Transcribed_RNA"/>
</dbReference>
<sequence length="34" mass="4048">MHRASCCFSFLLDSLELTVDLHLNVFVAFWKLKY</sequence>
<reference evidence="1" key="1">
    <citation type="submission" date="2014-09" db="EMBL/GenBank/DDBJ databases">
        <authorList>
            <person name="Magalhaes I.L.F."/>
            <person name="Oliveira U."/>
            <person name="Santos F.R."/>
            <person name="Vidigal T.H.D.A."/>
            <person name="Brescovit A.D."/>
            <person name="Santos A.J."/>
        </authorList>
    </citation>
    <scope>NUCLEOTIDE SEQUENCE</scope>
    <source>
        <tissue evidence="1">Shoot tissue taken approximately 20 cm above the soil surface</tissue>
    </source>
</reference>
<name>A0A0A9FZI2_ARUDO</name>